<dbReference type="AlphaFoldDB" id="A0A1P9WVG2"/>
<accession>A0A1P9WVG2</accession>
<evidence type="ECO:0000313" key="2">
    <source>
        <dbReference type="Proteomes" id="UP000187941"/>
    </source>
</evidence>
<dbReference type="Gene3D" id="1.20.1290.10">
    <property type="entry name" value="AhpD-like"/>
    <property type="match status" value="1"/>
</dbReference>
<name>A0A1P9WVG2_9BACT</name>
<evidence type="ECO:0000313" key="1">
    <source>
        <dbReference type="EMBL" id="AQG79382.1"/>
    </source>
</evidence>
<dbReference type="EMBL" id="CP014263">
    <property type="protein sequence ID" value="AQG79382.1"/>
    <property type="molecule type" value="Genomic_DNA"/>
</dbReference>
<reference evidence="1 2" key="1">
    <citation type="submission" date="2016-01" db="EMBL/GenBank/DDBJ databases">
        <authorList>
            <person name="Oliw E.H."/>
        </authorList>
    </citation>
    <scope>NUCLEOTIDE SEQUENCE [LARGE SCALE GENOMIC DNA]</scope>
    <source>
        <strain evidence="1 2">DY10</strain>
    </source>
</reference>
<dbReference type="Proteomes" id="UP000187941">
    <property type="component" value="Chromosome"/>
</dbReference>
<keyword evidence="2" id="KW-1185">Reference proteome</keyword>
<evidence type="ECO:0008006" key="3">
    <source>
        <dbReference type="Google" id="ProtNLM"/>
    </source>
</evidence>
<dbReference type="InterPro" id="IPR029032">
    <property type="entry name" value="AhpD-like"/>
</dbReference>
<dbReference type="SUPFAM" id="SSF69118">
    <property type="entry name" value="AhpD-like"/>
    <property type="match status" value="1"/>
</dbReference>
<sequence>MTPRIHPLPETDAPPDLIAAWAKHIADYPGSRITNMKATLSHSPLAFDVYMQWYPLYYEVIKIVGERTAYLFAHAISEASNCPLCTLFFRKIIIENGERPEDLHLSEAEQQLLDFGSEMARNRGEIPDAHYEPVRQRYNPAEVVVLVAFAGQMIATNVFNNALHVAIDGYLAPYYPVTQS</sequence>
<organism evidence="1 2">
    <name type="scientific">Spirosoma montaniterrae</name>
    <dbReference type="NCBI Taxonomy" id="1178516"/>
    <lineage>
        <taxon>Bacteria</taxon>
        <taxon>Pseudomonadati</taxon>
        <taxon>Bacteroidota</taxon>
        <taxon>Cytophagia</taxon>
        <taxon>Cytophagales</taxon>
        <taxon>Cytophagaceae</taxon>
        <taxon>Spirosoma</taxon>
    </lineage>
</organism>
<dbReference type="RefSeq" id="WP_077130818.1">
    <property type="nucleotide sequence ID" value="NZ_CP014263.1"/>
</dbReference>
<dbReference type="STRING" id="1178516.AWR27_08660"/>
<protein>
    <recommendedName>
        <fullName evidence="3">Carboxymuconolactone decarboxylase-like domain-containing protein</fullName>
    </recommendedName>
</protein>
<proteinExistence type="predicted"/>
<dbReference type="OrthoDB" id="9807087at2"/>
<dbReference type="KEGG" id="smon:AWR27_08660"/>
<gene>
    <name evidence="1" type="ORF">AWR27_08660</name>
</gene>